<dbReference type="InterPro" id="IPR035994">
    <property type="entry name" value="Nucleoside_phosphorylase_sf"/>
</dbReference>
<evidence type="ECO:0000313" key="7">
    <source>
        <dbReference type="Proteomes" id="UP000705867"/>
    </source>
</evidence>
<feature type="site" description="Important for substrate specificity" evidence="4">
    <location>
        <position position="166"/>
    </location>
</feature>
<feature type="binding site" evidence="4">
    <location>
        <begin position="87"/>
        <end position="88"/>
    </location>
    <ligand>
        <name>phosphate</name>
        <dbReference type="ChEBI" id="CHEBI:43474"/>
    </ligand>
</feature>
<dbReference type="AlphaFoldDB" id="A0A953M149"/>
<evidence type="ECO:0000313" key="6">
    <source>
        <dbReference type="EMBL" id="MBZ0155043.1"/>
    </source>
</evidence>
<feature type="binding site" evidence="4">
    <location>
        <begin position="208"/>
        <end position="210"/>
    </location>
    <ligand>
        <name>substrate</name>
    </ligand>
</feature>
<dbReference type="PANTHER" id="PTHR42679">
    <property type="entry name" value="S-METHYL-5'-THIOADENOSINE PHOSPHORYLASE"/>
    <property type="match status" value="1"/>
</dbReference>
<accession>A0A953M149</accession>
<dbReference type="GO" id="GO:0019509">
    <property type="term" value="P:L-methionine salvage from methylthioadenosine"/>
    <property type="evidence" value="ECO:0007669"/>
    <property type="project" value="TreeGrafter"/>
</dbReference>
<dbReference type="GO" id="GO:0006166">
    <property type="term" value="P:purine ribonucleoside salvage"/>
    <property type="evidence" value="ECO:0007669"/>
    <property type="project" value="UniProtKB-UniRule"/>
</dbReference>
<dbReference type="PROSITE" id="PS01240">
    <property type="entry name" value="PNP_MTAP_2"/>
    <property type="match status" value="1"/>
</dbReference>
<protein>
    <recommendedName>
        <fullName evidence="4">Purine nucleoside phosphorylase</fullName>
        <shortName evidence="4">PNP</shortName>
        <ecNumber evidence="4">2.4.2.1</ecNumber>
    </recommendedName>
</protein>
<feature type="domain" description="Nucleoside phosphorylase" evidence="5">
    <location>
        <begin position="5"/>
        <end position="243"/>
    </location>
</feature>
<comment type="subunit">
    <text evidence="4">Homohexamer. Dimer of a homotrimer.</text>
</comment>
<feature type="binding site" evidence="4">
    <location>
        <begin position="54"/>
        <end position="55"/>
    </location>
    <ligand>
        <name>phosphate</name>
        <dbReference type="ChEBI" id="CHEBI:43474"/>
    </ligand>
</feature>
<dbReference type="Pfam" id="PF01048">
    <property type="entry name" value="PNP_UDP_1"/>
    <property type="match status" value="1"/>
</dbReference>
<dbReference type="InterPro" id="IPR010044">
    <property type="entry name" value="MTAP"/>
</dbReference>
<dbReference type="GO" id="GO:0005829">
    <property type="term" value="C:cytosol"/>
    <property type="evidence" value="ECO:0007669"/>
    <property type="project" value="TreeGrafter"/>
</dbReference>
<comment type="pathway">
    <text evidence="4">Purine metabolism; purine nucleoside salvage.</text>
</comment>
<dbReference type="InterPro" id="IPR018099">
    <property type="entry name" value="Purine_phosphorylase-2_CS"/>
</dbReference>
<reference evidence="6" key="1">
    <citation type="journal article" date="2021" name="bioRxiv">
        <title>Unraveling nitrogen, sulfur and carbon metabolic pathways and microbial community transcriptional responses to substrate deprivation and toxicity stresses in a bioreactor mimicking anoxic brackish coastal sediment conditions.</title>
        <authorList>
            <person name="Martins P.D."/>
            <person name="Echeveste M.J."/>
            <person name="Arshad A."/>
            <person name="Kurth J."/>
            <person name="Ouboter H."/>
            <person name="Jetten M.S.M."/>
            <person name="Welte C.U."/>
        </authorList>
    </citation>
    <scope>NUCLEOTIDE SEQUENCE</scope>
    <source>
        <strain evidence="6">MAG_39</strain>
    </source>
</reference>
<comment type="function">
    <text evidence="4">Purine nucleoside phosphorylase involved in purine salvage.</text>
</comment>
<dbReference type="HAMAP" id="MF_01963">
    <property type="entry name" value="MTAP"/>
    <property type="match status" value="1"/>
</dbReference>
<comment type="miscellaneous">
    <text evidence="4">Although this enzyme belongs to the family of MTA phosphorylases based on sequence homology, it lacks several conserved amino acids in the substrate binding pocket that confer specificity towards MTA.</text>
</comment>
<evidence type="ECO:0000256" key="1">
    <source>
        <dbReference type="ARBA" id="ARBA00022676"/>
    </source>
</evidence>
<feature type="binding site" evidence="4">
    <location>
        <position position="12"/>
    </location>
    <ligand>
        <name>phosphate</name>
        <dbReference type="ChEBI" id="CHEBI:43474"/>
    </ligand>
</feature>
<sequence length="255" mass="28319">MPGIKVGIIGGSGMDDPQLLKEKREKKVKTPYGSPSSPLTIGKIDGVDTVILARHGKGHTIYPTGVNFRANIHALKKEGCTHILATTAVGSLREKIRPGDLVFVDQFIDFTRHRTLTFHDEKVIHTPMAEPFCKDLRALLIRSAKELKLRHHPSGTVVTIEGPRFSTRAESHMFRMLGADVINMSTVPEVVLAREAGICYQTIAMSTDYDCWKEGEEPVTWEMILSIMSKNAENVRRLLLQALTKIKDTGCAVCK</sequence>
<feature type="binding site" evidence="4">
    <location>
        <position position="184"/>
    </location>
    <ligand>
        <name>substrate</name>
    </ligand>
</feature>
<keyword evidence="3 4" id="KW-0660">Purine salvage</keyword>
<gene>
    <name evidence="6" type="primary">mtnP</name>
    <name evidence="6" type="ORF">K8I29_02365</name>
</gene>
<keyword evidence="2 4" id="KW-0808">Transferase</keyword>
<dbReference type="FunFam" id="3.40.50.1580:FF:000012">
    <property type="entry name" value="Probable 6-oxopurine nucleoside phosphorylase"/>
    <property type="match status" value="1"/>
</dbReference>
<dbReference type="GO" id="GO:0017061">
    <property type="term" value="F:S-methyl-5-thioadenosine phosphorylase activity"/>
    <property type="evidence" value="ECO:0007669"/>
    <property type="project" value="InterPro"/>
</dbReference>
<keyword evidence="1 4" id="KW-0328">Glycosyltransferase</keyword>
<organism evidence="6 7">
    <name type="scientific">Candidatus Nitrobium versatile</name>
    <dbReference type="NCBI Taxonomy" id="2884831"/>
    <lineage>
        <taxon>Bacteria</taxon>
        <taxon>Pseudomonadati</taxon>
        <taxon>Nitrospirota</taxon>
        <taxon>Nitrospiria</taxon>
        <taxon>Nitrospirales</taxon>
        <taxon>Nitrospiraceae</taxon>
        <taxon>Candidatus Nitrobium</taxon>
    </lineage>
</organism>
<reference evidence="6" key="2">
    <citation type="submission" date="2021-08" db="EMBL/GenBank/DDBJ databases">
        <authorList>
            <person name="Dalcin Martins P."/>
        </authorList>
    </citation>
    <scope>NUCLEOTIDE SEQUENCE</scope>
    <source>
        <strain evidence="6">MAG_39</strain>
    </source>
</reference>
<comment type="caution">
    <text evidence="6">The sequence shown here is derived from an EMBL/GenBank/DDBJ whole genome shotgun (WGS) entry which is preliminary data.</text>
</comment>
<evidence type="ECO:0000259" key="5">
    <source>
        <dbReference type="Pfam" id="PF01048"/>
    </source>
</evidence>
<dbReference type="InterPro" id="IPR000845">
    <property type="entry name" value="Nucleoside_phosphorylase_d"/>
</dbReference>
<dbReference type="SUPFAM" id="SSF53167">
    <property type="entry name" value="Purine and uridine phosphorylases"/>
    <property type="match status" value="1"/>
</dbReference>
<dbReference type="NCBIfam" id="TIGR01694">
    <property type="entry name" value="MTAP"/>
    <property type="match status" value="1"/>
</dbReference>
<dbReference type="CDD" id="cd09010">
    <property type="entry name" value="MTAP_SsMTAPII_like_MTIP"/>
    <property type="match status" value="1"/>
</dbReference>
<feature type="site" description="Important for substrate specificity" evidence="4">
    <location>
        <position position="221"/>
    </location>
</feature>
<comment type="catalytic activity">
    <reaction evidence="4">
        <text>a purine D-ribonucleoside + phosphate = a purine nucleobase + alpha-D-ribose 1-phosphate</text>
        <dbReference type="Rhea" id="RHEA:19805"/>
        <dbReference type="ChEBI" id="CHEBI:26386"/>
        <dbReference type="ChEBI" id="CHEBI:43474"/>
        <dbReference type="ChEBI" id="CHEBI:57720"/>
        <dbReference type="ChEBI" id="CHEBI:142355"/>
        <dbReference type="EC" id="2.4.2.1"/>
    </reaction>
</comment>
<dbReference type="EC" id="2.4.2.1" evidence="4"/>
<dbReference type="Proteomes" id="UP000705867">
    <property type="component" value="Unassembled WGS sequence"/>
</dbReference>
<evidence type="ECO:0000256" key="4">
    <source>
        <dbReference type="HAMAP-Rule" id="MF_01963"/>
    </source>
</evidence>
<evidence type="ECO:0000256" key="3">
    <source>
        <dbReference type="ARBA" id="ARBA00022726"/>
    </source>
</evidence>
<dbReference type="Gene3D" id="3.40.50.1580">
    <property type="entry name" value="Nucleoside phosphorylase domain"/>
    <property type="match status" value="1"/>
</dbReference>
<feature type="binding site" evidence="4">
    <location>
        <position position="185"/>
    </location>
    <ligand>
        <name>phosphate</name>
        <dbReference type="ChEBI" id="CHEBI:43474"/>
    </ligand>
</feature>
<comment type="similarity">
    <text evidence="4">Belongs to the PNP/MTAP phosphorylase family. MTAP subfamily.</text>
</comment>
<name>A0A953M149_9BACT</name>
<evidence type="ECO:0000256" key="2">
    <source>
        <dbReference type="ARBA" id="ARBA00022679"/>
    </source>
</evidence>
<dbReference type="EMBL" id="JAIOIV010000018">
    <property type="protein sequence ID" value="MBZ0155043.1"/>
    <property type="molecule type" value="Genomic_DNA"/>
</dbReference>
<proteinExistence type="inferred from homology"/>
<dbReference type="PANTHER" id="PTHR42679:SF2">
    <property type="entry name" value="S-METHYL-5'-THIOADENOSINE PHOSPHORYLASE"/>
    <property type="match status" value="1"/>
</dbReference>